<protein>
    <submittedName>
        <fullName evidence="4">Uncharacterized protein</fullName>
    </submittedName>
</protein>
<evidence type="ECO:0000256" key="1">
    <source>
        <dbReference type="SAM" id="MobiDB-lite"/>
    </source>
</evidence>
<dbReference type="InterPro" id="IPR025476">
    <property type="entry name" value="Helitron_helicase-like"/>
</dbReference>
<feature type="non-terminal residue" evidence="4">
    <location>
        <position position="1072"/>
    </location>
</feature>
<dbReference type="STRING" id="1330018.A0A167NZ94"/>
<gene>
    <name evidence="4" type="ORF">CALVIDRAFT_478596</name>
</gene>
<dbReference type="InterPro" id="IPR046700">
    <property type="entry name" value="DUF6570"/>
</dbReference>
<evidence type="ECO:0000313" key="4">
    <source>
        <dbReference type="EMBL" id="KZO98247.1"/>
    </source>
</evidence>
<organism evidence="4 5">
    <name type="scientific">Calocera viscosa (strain TUFC12733)</name>
    <dbReference type="NCBI Taxonomy" id="1330018"/>
    <lineage>
        <taxon>Eukaryota</taxon>
        <taxon>Fungi</taxon>
        <taxon>Dikarya</taxon>
        <taxon>Basidiomycota</taxon>
        <taxon>Agaricomycotina</taxon>
        <taxon>Dacrymycetes</taxon>
        <taxon>Dacrymycetales</taxon>
        <taxon>Dacrymycetaceae</taxon>
        <taxon>Calocera</taxon>
    </lineage>
</organism>
<name>A0A167NZ94_CALVF</name>
<keyword evidence="5" id="KW-1185">Reference proteome</keyword>
<feature type="domain" description="Helitron helicase-like" evidence="2">
    <location>
        <begin position="408"/>
        <end position="626"/>
    </location>
</feature>
<accession>A0A167NZ94</accession>
<reference evidence="4 5" key="1">
    <citation type="journal article" date="2016" name="Mol. Biol. Evol.">
        <title>Comparative Genomics of Early-Diverging Mushroom-Forming Fungi Provides Insights into the Origins of Lignocellulose Decay Capabilities.</title>
        <authorList>
            <person name="Nagy L.G."/>
            <person name="Riley R."/>
            <person name="Tritt A."/>
            <person name="Adam C."/>
            <person name="Daum C."/>
            <person name="Floudas D."/>
            <person name="Sun H."/>
            <person name="Yadav J.S."/>
            <person name="Pangilinan J."/>
            <person name="Larsson K.H."/>
            <person name="Matsuura K."/>
            <person name="Barry K."/>
            <person name="Labutti K."/>
            <person name="Kuo R."/>
            <person name="Ohm R.A."/>
            <person name="Bhattacharya S.S."/>
            <person name="Shirouzu T."/>
            <person name="Yoshinaga Y."/>
            <person name="Martin F.M."/>
            <person name="Grigoriev I.V."/>
            <person name="Hibbett D.S."/>
        </authorList>
    </citation>
    <scope>NUCLEOTIDE SEQUENCE [LARGE SCALE GENOMIC DNA]</scope>
    <source>
        <strain evidence="4 5">TUFC12733</strain>
    </source>
</reference>
<dbReference type="Pfam" id="PF20209">
    <property type="entry name" value="DUF6570"/>
    <property type="match status" value="1"/>
</dbReference>
<dbReference type="Pfam" id="PF14214">
    <property type="entry name" value="Helitron_like_N"/>
    <property type="match status" value="1"/>
</dbReference>
<sequence>MISCASEGPLKLSYSEKRRIVNEAGAELCVVNQRLYPCGACSTSVNASTCVLSEVHLIDFELLRNDAVPFSLLPRSYAISLYSMAILDGRALTQPYAFDGLVRLCRSCHGALTKGKCPDFALANGYYTGYEALPDQVRADFESATVFDLMLLSRVRASCIVFKYSDANRTVRDRARSTSQSFTKGNVMVLPQETLSLSDVIPPPPDEIRKSVVVLFDAQKDTSVDSIRKFSPVLVSPGIVRRLSQFLIANNASYVDGGGIFPGPARYSEDNVSALQDPGAERDAHGVPPFVGIGRLDGRDIVSSAGYDDRMNGIEQETDNGVLIDAVGWTDVDETNTNFDHMKLNALAWCLRGNAFVRSTSGSAPVSDFENEHLLAWLWPHLNPYGLVRLGLNRVGRRIELKSQVRHFMNLFESRFGRDPTFGFVLYNIIRKQSVYRSVRFRVKSYEKERLVTELKNLNIGMLDCMLTKLHGNPRFDQFDEEERRVVRLLRRFTMTCGDIQGTAANKVRCRNEVRAMTNAHGTPALYVTLNPYDLAHPLVRLFAGQDMTDEDAERGDVDIHSFSRAVTVAKRPTAAVRFFHVVMQNFIRFVLMGTNNGTGLFGNCTGYYGMVEAQGRGTLHCHFVVWLKGHLSPQLMRERLSLDGSYKLALIGWLEDIIKNELPTDHTVVTDPPRQRPPRSGDIDPRTRQVPLTSFHADEEFESHFVSELSALVPQCNWHVHSSTCWKYLDPREKRDDTTCRMRMNGETFARTSIDPVDGTLTIRRLHPKIASYNDICMYLYKCNMDIKFIASGQSAKALMFYITDYITKQELPMHEGLAAISYAVKGNDVSSSSVRDEWKIVTKTVNLILGRHELSQAQVTSFLMGYGDHYTNGRFQVLYWGSFDRLVRHHMKEADRASDNPTGPCLCTSMELDVDEPDRYDVFDDPDTIHYVSVLPASVSASNQQEDYMYRPGDVNVEGMSLWEFVSLTDKLPLGGEHARILRSMSAKSFRGKQPNARGSFMDGHGQQYTHCLRERDKPVLPVLLGPTIARRNGSNRESDAWCRAMLVLFCPWRRPCDLKREHESWSDAF</sequence>
<dbReference type="EMBL" id="KV417276">
    <property type="protein sequence ID" value="KZO98247.1"/>
    <property type="molecule type" value="Genomic_DNA"/>
</dbReference>
<dbReference type="AlphaFoldDB" id="A0A167NZ94"/>
<dbReference type="OrthoDB" id="432234at2759"/>
<evidence type="ECO:0000259" key="3">
    <source>
        <dbReference type="Pfam" id="PF20209"/>
    </source>
</evidence>
<dbReference type="Proteomes" id="UP000076738">
    <property type="component" value="Unassembled WGS sequence"/>
</dbReference>
<feature type="domain" description="DUF6570" evidence="3">
    <location>
        <begin position="114"/>
        <end position="255"/>
    </location>
</feature>
<feature type="region of interest" description="Disordered" evidence="1">
    <location>
        <begin position="666"/>
        <end position="688"/>
    </location>
</feature>
<evidence type="ECO:0000259" key="2">
    <source>
        <dbReference type="Pfam" id="PF14214"/>
    </source>
</evidence>
<evidence type="ECO:0000313" key="5">
    <source>
        <dbReference type="Proteomes" id="UP000076738"/>
    </source>
</evidence>
<proteinExistence type="predicted"/>